<dbReference type="Proteomes" id="UP000734854">
    <property type="component" value="Unassembled WGS sequence"/>
</dbReference>
<accession>A0A8J5F6Z4</accession>
<gene>
    <name evidence="1" type="ORF">ZIOFF_063788</name>
</gene>
<keyword evidence="2" id="KW-1185">Reference proteome</keyword>
<reference evidence="1 2" key="1">
    <citation type="submission" date="2020-08" db="EMBL/GenBank/DDBJ databases">
        <title>Plant Genome Project.</title>
        <authorList>
            <person name="Zhang R.-G."/>
        </authorList>
    </citation>
    <scope>NUCLEOTIDE SEQUENCE [LARGE SCALE GENOMIC DNA]</scope>
    <source>
        <tissue evidence="1">Rhizome</tissue>
    </source>
</reference>
<evidence type="ECO:0000313" key="1">
    <source>
        <dbReference type="EMBL" id="KAG6480308.1"/>
    </source>
</evidence>
<comment type="caution">
    <text evidence="1">The sequence shown here is derived from an EMBL/GenBank/DDBJ whole genome shotgun (WGS) entry which is preliminary data.</text>
</comment>
<protein>
    <submittedName>
        <fullName evidence="1">Uncharacterized protein</fullName>
    </submittedName>
</protein>
<sequence length="73" mass="8223">MNRMIKVKIGKYLSWPAVPDLGLDALVLGDERPRLDLHSDGGLGVEAELVARELRQDLRLPHRRVPDQPTLNT</sequence>
<proteinExistence type="predicted"/>
<evidence type="ECO:0000313" key="2">
    <source>
        <dbReference type="Proteomes" id="UP000734854"/>
    </source>
</evidence>
<name>A0A8J5F6Z4_ZINOF</name>
<dbReference type="AlphaFoldDB" id="A0A8J5F6Z4"/>
<dbReference type="EMBL" id="JACMSC010000017">
    <property type="protein sequence ID" value="KAG6480308.1"/>
    <property type="molecule type" value="Genomic_DNA"/>
</dbReference>
<organism evidence="1 2">
    <name type="scientific">Zingiber officinale</name>
    <name type="common">Ginger</name>
    <name type="synonym">Amomum zingiber</name>
    <dbReference type="NCBI Taxonomy" id="94328"/>
    <lineage>
        <taxon>Eukaryota</taxon>
        <taxon>Viridiplantae</taxon>
        <taxon>Streptophyta</taxon>
        <taxon>Embryophyta</taxon>
        <taxon>Tracheophyta</taxon>
        <taxon>Spermatophyta</taxon>
        <taxon>Magnoliopsida</taxon>
        <taxon>Liliopsida</taxon>
        <taxon>Zingiberales</taxon>
        <taxon>Zingiberaceae</taxon>
        <taxon>Zingiber</taxon>
    </lineage>
</organism>